<dbReference type="RefSeq" id="WP_132224731.1">
    <property type="nucleotide sequence ID" value="NZ_JANKBG010000009.1"/>
</dbReference>
<evidence type="ECO:0000313" key="2">
    <source>
        <dbReference type="Proteomes" id="UP000295773"/>
    </source>
</evidence>
<proteinExistence type="predicted"/>
<dbReference type="AlphaFoldDB" id="A0A4R3TFX4"/>
<protein>
    <submittedName>
        <fullName evidence="1">Uncharacterized protein</fullName>
    </submittedName>
</protein>
<evidence type="ECO:0000313" key="1">
    <source>
        <dbReference type="EMBL" id="TCU60027.1"/>
    </source>
</evidence>
<organism evidence="1 2">
    <name type="scientific">Longicatena caecimuris</name>
    <dbReference type="NCBI Taxonomy" id="1796635"/>
    <lineage>
        <taxon>Bacteria</taxon>
        <taxon>Bacillati</taxon>
        <taxon>Bacillota</taxon>
        <taxon>Erysipelotrichia</taxon>
        <taxon>Erysipelotrichales</taxon>
        <taxon>Erysipelotrichaceae</taxon>
        <taxon>Longicatena</taxon>
    </lineage>
</organism>
<accession>A0A4R3TFX4</accession>
<gene>
    <name evidence="1" type="ORF">EDD61_10964</name>
</gene>
<sequence>MAMITNAETTEIVMTNTIKLEGKVIRVQTYKINSDNPDNYSEEKRFDYGTTADDKAVYMTNKEDFRQAESAFEDKVFAKIAELKLQKSK</sequence>
<reference evidence="1 2" key="1">
    <citation type="submission" date="2019-03" db="EMBL/GenBank/DDBJ databases">
        <title>Genomic Encyclopedia of Type Strains, Phase IV (KMG-IV): sequencing the most valuable type-strain genomes for metagenomic binning, comparative biology and taxonomic classification.</title>
        <authorList>
            <person name="Goeker M."/>
        </authorList>
    </citation>
    <scope>NUCLEOTIDE SEQUENCE [LARGE SCALE GENOMIC DNA]</scope>
    <source>
        <strain evidence="1 2">DSM 29481</strain>
    </source>
</reference>
<comment type="caution">
    <text evidence="1">The sequence shown here is derived from an EMBL/GenBank/DDBJ whole genome shotgun (WGS) entry which is preliminary data.</text>
</comment>
<dbReference type="EMBL" id="SMBP01000009">
    <property type="protein sequence ID" value="TCU60027.1"/>
    <property type="molecule type" value="Genomic_DNA"/>
</dbReference>
<keyword evidence="2" id="KW-1185">Reference proteome</keyword>
<dbReference type="Proteomes" id="UP000295773">
    <property type="component" value="Unassembled WGS sequence"/>
</dbReference>
<name>A0A4R3TFX4_9FIRM</name>